<accession>A0A0D6QY55</accession>
<dbReference type="AlphaFoldDB" id="A0A0D6QY55"/>
<evidence type="ECO:0000256" key="7">
    <source>
        <dbReference type="ARBA" id="ARBA00023235"/>
    </source>
</evidence>
<sequence length="283" mass="30417">MHVMAWTAAAITPPLPTVKLGIRGNACLMTPILYNKGCGSQRLNAAKNTRTVCLNADRDSSKARVCVDSNACVPLVKMCGITSVHDAVVAAEAGANFIGMILWPKSKRSVPLDVAKEISRAAREYGAEPVGVFVDEDADEIERACDATNIAFVQLHGNGARNALSRLIQHRNIIYVLHVDKGGKVLTKNPNEESSVLVDWILIDSLGGGNGQKFDWENLQVPVNSSKNGWLLAGGINPQNVSEAISILRPDVVDVSSGICASDGIQKDPSRITSFIHAVRQKR</sequence>
<feature type="domain" description="N-(5'phosphoribosyl) anthranilate isomerase (PRAI)" evidence="8">
    <location>
        <begin position="76"/>
        <end position="277"/>
    </location>
</feature>
<dbReference type="InterPro" id="IPR001240">
    <property type="entry name" value="PRAI_dom"/>
</dbReference>
<evidence type="ECO:0000256" key="5">
    <source>
        <dbReference type="ARBA" id="ARBA00022822"/>
    </source>
</evidence>
<organism evidence="9">
    <name type="scientific">Araucaria cunninghamii</name>
    <name type="common">Hoop pine</name>
    <name type="synonym">Moreton Bay pine</name>
    <dbReference type="NCBI Taxonomy" id="56994"/>
    <lineage>
        <taxon>Eukaryota</taxon>
        <taxon>Viridiplantae</taxon>
        <taxon>Streptophyta</taxon>
        <taxon>Embryophyta</taxon>
        <taxon>Tracheophyta</taxon>
        <taxon>Spermatophyta</taxon>
        <taxon>Pinopsida</taxon>
        <taxon>Pinidae</taxon>
        <taxon>Conifers II</taxon>
        <taxon>Araucariales</taxon>
        <taxon>Araucariaceae</taxon>
        <taxon>Araucaria</taxon>
    </lineage>
</organism>
<evidence type="ECO:0000256" key="6">
    <source>
        <dbReference type="ARBA" id="ARBA00023141"/>
    </source>
</evidence>
<dbReference type="EMBL" id="GCKF01042002">
    <property type="protein sequence ID" value="JAG94937.1"/>
    <property type="molecule type" value="Transcribed_RNA"/>
</dbReference>
<evidence type="ECO:0000256" key="1">
    <source>
        <dbReference type="ARBA" id="ARBA00004664"/>
    </source>
</evidence>
<dbReference type="EMBL" id="GCKF01042000">
    <property type="protein sequence ID" value="JAG94939.1"/>
    <property type="molecule type" value="Transcribed_RNA"/>
</dbReference>
<keyword evidence="4" id="KW-0028">Amino-acid biosynthesis</keyword>
<keyword evidence="7" id="KW-0413">Isomerase</keyword>
<dbReference type="FunFam" id="3.20.20.70:FF:000075">
    <property type="entry name" value="Tryptophan biosynthesis protein TRP1"/>
    <property type="match status" value="1"/>
</dbReference>
<name>A0A0D6QY55_ARACU</name>
<comment type="similarity">
    <text evidence="2">Belongs to the TrpF family.</text>
</comment>
<dbReference type="PANTHER" id="PTHR42894:SF1">
    <property type="entry name" value="N-(5'-PHOSPHORIBOSYL)ANTHRANILATE ISOMERASE"/>
    <property type="match status" value="1"/>
</dbReference>
<dbReference type="PANTHER" id="PTHR42894">
    <property type="entry name" value="N-(5'-PHOSPHORIBOSYL)ANTHRANILATE ISOMERASE"/>
    <property type="match status" value="1"/>
</dbReference>
<keyword evidence="5" id="KW-0822">Tryptophan biosynthesis</keyword>
<evidence type="ECO:0000256" key="3">
    <source>
        <dbReference type="ARBA" id="ARBA00012572"/>
    </source>
</evidence>
<comment type="pathway">
    <text evidence="1">Amino-acid biosynthesis; L-tryptophan biosynthesis; L-tryptophan from chorismate: step 3/5.</text>
</comment>
<evidence type="ECO:0000256" key="2">
    <source>
        <dbReference type="ARBA" id="ARBA00007571"/>
    </source>
</evidence>
<dbReference type="GO" id="GO:0004640">
    <property type="term" value="F:phosphoribosylanthranilate isomerase activity"/>
    <property type="evidence" value="ECO:0007669"/>
    <property type="project" value="UniProtKB-EC"/>
</dbReference>
<protein>
    <recommendedName>
        <fullName evidence="3">phosphoribosylanthranilate isomerase</fullName>
        <ecNumber evidence="3">5.3.1.24</ecNumber>
    </recommendedName>
</protein>
<evidence type="ECO:0000256" key="4">
    <source>
        <dbReference type="ARBA" id="ARBA00022605"/>
    </source>
</evidence>
<dbReference type="InterPro" id="IPR013785">
    <property type="entry name" value="Aldolase_TIM"/>
</dbReference>
<dbReference type="EMBL" id="GCKF01042001">
    <property type="protein sequence ID" value="JAG94938.1"/>
    <property type="molecule type" value="Transcribed_RNA"/>
</dbReference>
<dbReference type="Pfam" id="PF00697">
    <property type="entry name" value="PRAI"/>
    <property type="match status" value="1"/>
</dbReference>
<reference evidence="9" key="1">
    <citation type="submission" date="2015-03" db="EMBL/GenBank/DDBJ databases">
        <title>A transcriptome of Araucaria cunninghamii, an australian fine timber species.</title>
        <authorList>
            <person name="Jing Yi C.J.Y."/>
            <person name="Yin San L.Y.S."/>
            <person name="Abdul Karim S.S."/>
            <person name="Wan Azmi N.N."/>
            <person name="Hercus R.R."/>
            <person name="Croft L.L."/>
        </authorList>
    </citation>
    <scope>NUCLEOTIDE SEQUENCE</scope>
    <source>
        <strain evidence="9">MI0301</strain>
        <tissue evidence="9">Leaf</tissue>
    </source>
</reference>
<dbReference type="GO" id="GO:0000162">
    <property type="term" value="P:L-tryptophan biosynthetic process"/>
    <property type="evidence" value="ECO:0007669"/>
    <property type="project" value="UniProtKB-UniPathway"/>
</dbReference>
<evidence type="ECO:0000313" key="9">
    <source>
        <dbReference type="EMBL" id="JAG94938.1"/>
    </source>
</evidence>
<dbReference type="Gene3D" id="3.20.20.70">
    <property type="entry name" value="Aldolase class I"/>
    <property type="match status" value="1"/>
</dbReference>
<dbReference type="HAMAP" id="MF_00135">
    <property type="entry name" value="PRAI"/>
    <property type="match status" value="1"/>
</dbReference>
<dbReference type="CDD" id="cd00405">
    <property type="entry name" value="PRAI"/>
    <property type="match status" value="1"/>
</dbReference>
<evidence type="ECO:0000259" key="8">
    <source>
        <dbReference type="Pfam" id="PF00697"/>
    </source>
</evidence>
<dbReference type="UniPathway" id="UPA00035">
    <property type="reaction ID" value="UER00042"/>
</dbReference>
<keyword evidence="6" id="KW-0057">Aromatic amino acid biosynthesis</keyword>
<dbReference type="InterPro" id="IPR011060">
    <property type="entry name" value="RibuloseP-bd_barrel"/>
</dbReference>
<proteinExistence type="inferred from homology"/>
<dbReference type="SUPFAM" id="SSF51366">
    <property type="entry name" value="Ribulose-phoshate binding barrel"/>
    <property type="match status" value="1"/>
</dbReference>
<dbReference type="InterPro" id="IPR044643">
    <property type="entry name" value="TrpF_fam"/>
</dbReference>
<dbReference type="EC" id="5.3.1.24" evidence="3"/>